<dbReference type="GO" id="GO:0005737">
    <property type="term" value="C:cytoplasm"/>
    <property type="evidence" value="ECO:0007669"/>
    <property type="project" value="TreeGrafter"/>
</dbReference>
<proteinExistence type="predicted"/>
<evidence type="ECO:0000313" key="2">
    <source>
        <dbReference type="EMBL" id="GIQ87647.1"/>
    </source>
</evidence>
<dbReference type="InterPro" id="IPR040458">
    <property type="entry name" value="Vid27"/>
</dbReference>
<dbReference type="InterPro" id="IPR015943">
    <property type="entry name" value="WD40/YVTN_repeat-like_dom_sf"/>
</dbReference>
<feature type="domain" description="Vacuolar import/degradation Vid27 C-terminal" evidence="1">
    <location>
        <begin position="37"/>
        <end position="242"/>
    </location>
</feature>
<dbReference type="Proteomes" id="UP000265618">
    <property type="component" value="Unassembled WGS sequence"/>
</dbReference>
<dbReference type="InterPro" id="IPR036322">
    <property type="entry name" value="WD40_repeat_dom_sf"/>
</dbReference>
<name>A0A9K3D2V0_9EUKA</name>
<dbReference type="Gene3D" id="2.130.10.10">
    <property type="entry name" value="YVTN repeat-like/Quinoprotein amine dehydrogenase"/>
    <property type="match status" value="1"/>
</dbReference>
<reference evidence="2 3" key="1">
    <citation type="journal article" date="2018" name="PLoS ONE">
        <title>The draft genome of Kipferlia bialata reveals reductive genome evolution in fornicate parasites.</title>
        <authorList>
            <person name="Tanifuji G."/>
            <person name="Takabayashi S."/>
            <person name="Kume K."/>
            <person name="Takagi M."/>
            <person name="Nakayama T."/>
            <person name="Kamikawa R."/>
            <person name="Inagaki Y."/>
            <person name="Hashimoto T."/>
        </authorList>
    </citation>
    <scope>NUCLEOTIDE SEQUENCE [LARGE SCALE GENOMIC DNA]</scope>
    <source>
        <strain evidence="2">NY0173</strain>
    </source>
</reference>
<dbReference type="PANTHER" id="PTHR31913:SF0">
    <property type="entry name" value="VACUOLAR IMPORT AND DEGRADATION PROTEIN 27"/>
    <property type="match status" value="1"/>
</dbReference>
<accession>A0A9K3D2V0</accession>
<gene>
    <name evidence="2" type="ORF">KIPB_009726</name>
</gene>
<dbReference type="InterPro" id="IPR013863">
    <property type="entry name" value="VID27_C"/>
</dbReference>
<dbReference type="Pfam" id="PF08553">
    <property type="entry name" value="VID27"/>
    <property type="match status" value="1"/>
</dbReference>
<evidence type="ECO:0000313" key="3">
    <source>
        <dbReference type="Proteomes" id="UP000265618"/>
    </source>
</evidence>
<dbReference type="GO" id="GO:0005634">
    <property type="term" value="C:nucleus"/>
    <property type="evidence" value="ECO:0007669"/>
    <property type="project" value="TreeGrafter"/>
</dbReference>
<dbReference type="PANTHER" id="PTHR31913">
    <property type="entry name" value="VACUOLAR IMPORT AND DEGRADATION PROTEIN 27"/>
    <property type="match status" value="1"/>
</dbReference>
<dbReference type="OrthoDB" id="10251113at2759"/>
<dbReference type="AlphaFoldDB" id="A0A9K3D2V0"/>
<protein>
    <submittedName>
        <fullName evidence="2">Vacuolar import/degradation, Vid27-related</fullName>
    </submittedName>
</protein>
<organism evidence="2 3">
    <name type="scientific">Kipferlia bialata</name>
    <dbReference type="NCBI Taxonomy" id="797122"/>
    <lineage>
        <taxon>Eukaryota</taxon>
        <taxon>Metamonada</taxon>
        <taxon>Carpediemonas-like organisms</taxon>
        <taxon>Kipferlia</taxon>
    </lineage>
</organism>
<sequence>MIQGREVGKHKATQRGEILRVTDITGAHQYGYGDNSGKSILCMNEQGVHMMDTRVGGREDSIVSGKTYKSKVDLTCVRTTTSGFIVTGAADGAIRLYTKVGQRAKTLFPGNGTPIKALDISLDEEWILATTAKQLIVLSTRGKDNVDKNGFKSYGLGQDRHTSRILKLTMEDQYRIGINQIDFRPATFNLMPQEGGEQVYICSGSGQYVILWNFKRVKRGETAYKLHKTSDHLVGAQFMAGTGTVGFATAGTVSTLQQHK</sequence>
<evidence type="ECO:0000259" key="1">
    <source>
        <dbReference type="Pfam" id="PF08553"/>
    </source>
</evidence>
<dbReference type="SUPFAM" id="SSF50978">
    <property type="entry name" value="WD40 repeat-like"/>
    <property type="match status" value="1"/>
</dbReference>
<dbReference type="EMBL" id="BDIP01003390">
    <property type="protein sequence ID" value="GIQ87647.1"/>
    <property type="molecule type" value="Genomic_DNA"/>
</dbReference>
<comment type="caution">
    <text evidence="2">The sequence shown here is derived from an EMBL/GenBank/DDBJ whole genome shotgun (WGS) entry which is preliminary data.</text>
</comment>
<keyword evidence="3" id="KW-1185">Reference proteome</keyword>